<dbReference type="RefSeq" id="WP_338392963.1">
    <property type="nucleotide sequence ID" value="NZ_AP025314.1"/>
</dbReference>
<keyword evidence="3" id="KW-1185">Reference proteome</keyword>
<dbReference type="Proteomes" id="UP001348817">
    <property type="component" value="Chromosome"/>
</dbReference>
<name>A0AAU9D648_9BACT</name>
<reference evidence="2 3" key="1">
    <citation type="submission" date="2021-12" db="EMBL/GenBank/DDBJ databases">
        <title>Genome sequencing of bacteria with rrn-lacking chromosome and rrn-plasmid.</title>
        <authorList>
            <person name="Anda M."/>
            <person name="Iwasaki W."/>
        </authorList>
    </citation>
    <scope>NUCLEOTIDE SEQUENCE [LARGE SCALE GENOMIC DNA]</scope>
    <source>
        <strain evidence="2 3">DSM 100852</strain>
    </source>
</reference>
<dbReference type="InterPro" id="IPR050137">
    <property type="entry name" value="PyrR_bifunctional"/>
</dbReference>
<dbReference type="Pfam" id="PF00156">
    <property type="entry name" value="Pribosyltran"/>
    <property type="match status" value="1"/>
</dbReference>
<dbReference type="KEGG" id="fax:FUAX_00820"/>
<gene>
    <name evidence="2" type="primary">pyrR2</name>
    <name evidence="2" type="ORF">FUAX_00820</name>
</gene>
<keyword evidence="2" id="KW-0328">Glycosyltransferase</keyword>
<dbReference type="GO" id="GO:0016757">
    <property type="term" value="F:glycosyltransferase activity"/>
    <property type="evidence" value="ECO:0007669"/>
    <property type="project" value="UniProtKB-KW"/>
</dbReference>
<dbReference type="AlphaFoldDB" id="A0AAU9D648"/>
<accession>A0AAU9D648</accession>
<dbReference type="Gene3D" id="3.40.50.2020">
    <property type="match status" value="1"/>
</dbReference>
<evidence type="ECO:0000313" key="2">
    <source>
        <dbReference type="EMBL" id="BDD07650.1"/>
    </source>
</evidence>
<dbReference type="CDD" id="cd06223">
    <property type="entry name" value="PRTases_typeI"/>
    <property type="match status" value="1"/>
</dbReference>
<sequence length="168" mass="18991">MTTDKIMILDTTQVDRRIKRIAYEIYERNFEEQGIIFAGINGTGYAFAERLVEIFRTIAPYKAELCKVTLDKHGPANADVQLGIDAKELRDKSVILVDDVLNSGRTLLQGLKPFLDVNLKKIETAVLVNRSHLSFPVAATYSGYELATTLNDHIEVEFGPEKREAYLR</sequence>
<dbReference type="PANTHER" id="PTHR11608:SF0">
    <property type="entry name" value="BIFUNCTIONAL PROTEIN PYRR"/>
    <property type="match status" value="1"/>
</dbReference>
<organism evidence="2 3">
    <name type="scientific">Fulvitalea axinellae</name>
    <dbReference type="NCBI Taxonomy" id="1182444"/>
    <lineage>
        <taxon>Bacteria</taxon>
        <taxon>Pseudomonadati</taxon>
        <taxon>Bacteroidota</taxon>
        <taxon>Cytophagia</taxon>
        <taxon>Cytophagales</taxon>
        <taxon>Persicobacteraceae</taxon>
        <taxon>Fulvitalea</taxon>
    </lineage>
</organism>
<dbReference type="PANTHER" id="PTHR11608">
    <property type="entry name" value="BIFUNCTIONAL PROTEIN PYRR"/>
    <property type="match status" value="1"/>
</dbReference>
<keyword evidence="2" id="KW-0808">Transferase</keyword>
<evidence type="ECO:0000259" key="1">
    <source>
        <dbReference type="Pfam" id="PF00156"/>
    </source>
</evidence>
<proteinExistence type="predicted"/>
<feature type="domain" description="Phosphoribosyltransferase" evidence="1">
    <location>
        <begin position="8"/>
        <end position="158"/>
    </location>
</feature>
<protein>
    <submittedName>
        <fullName evidence="2">Phosphoribosyltransferase</fullName>
    </submittedName>
</protein>
<dbReference type="EMBL" id="AP025314">
    <property type="protein sequence ID" value="BDD07650.1"/>
    <property type="molecule type" value="Genomic_DNA"/>
</dbReference>
<evidence type="ECO:0000313" key="3">
    <source>
        <dbReference type="Proteomes" id="UP001348817"/>
    </source>
</evidence>
<dbReference type="InterPro" id="IPR000836">
    <property type="entry name" value="PRTase_dom"/>
</dbReference>
<dbReference type="SUPFAM" id="SSF53271">
    <property type="entry name" value="PRTase-like"/>
    <property type="match status" value="1"/>
</dbReference>
<dbReference type="InterPro" id="IPR029057">
    <property type="entry name" value="PRTase-like"/>
</dbReference>